<dbReference type="Pfam" id="PF02446">
    <property type="entry name" value="Glyco_hydro_77"/>
    <property type="match status" value="1"/>
</dbReference>
<dbReference type="Proteomes" id="UP001162880">
    <property type="component" value="Unassembled WGS sequence"/>
</dbReference>
<evidence type="ECO:0000256" key="4">
    <source>
        <dbReference type="ARBA" id="ARBA00020295"/>
    </source>
</evidence>
<accession>A0ABT0AZ12</accession>
<dbReference type="InterPro" id="IPR003385">
    <property type="entry name" value="Glyco_hydro_77"/>
</dbReference>
<reference evidence="11" key="1">
    <citation type="submission" date="2022-03" db="EMBL/GenBank/DDBJ databases">
        <title>Identification of a novel bacterium isolated from mangrove sediments.</title>
        <authorList>
            <person name="Pan X."/>
        </authorList>
    </citation>
    <scope>NUCLEOTIDE SEQUENCE</scope>
    <source>
        <strain evidence="11">B2580</strain>
    </source>
</reference>
<name>A0ABT0AZ12_9SPHN</name>
<dbReference type="SUPFAM" id="SSF51445">
    <property type="entry name" value="(Trans)glycosidases"/>
    <property type="match status" value="1"/>
</dbReference>
<sequence>MPAMMEPLHTLAEAIGVARTWWDVDGKEQTVSDASLAAIATALGYPAGSAGQIAQSLAQVEAEHRHPPVMIVTEAGQPTPLPASLAHAQLTREDGETIALPLEGWTLPPVSEPGYYRLLLAGHDLTLAVAPKSCPAVSDFAPGKLWGPAVQIPALRGTNAHPFGNFGELDEAVRLFSARGADVVAINPVHALFPGNGHGFSPYSPSSRLYLNSAMGAPELLGLPPLPAREGGDLIDWEGALPRRMADLRALFDSLDEATRARIARDNAPHGHGLRHQALFDALDVHFRAQGADGWQQWPKAYHDPDGPAAMAFAAEHAEEVEFHLFTQWLARESLAKVQADARTDGMAIGLLADLAVGVHTGGADSWQMRHAMLQGLTIGAPPDPLGPLGQNWMLTGFSPQGLKRSGYAPWIQTIRAALSVAGGLRIDHAFGLSRLWVVPAGGESSAGAYLSYPFLDLIRLVALEAHRANALIVAEDLGTMPHGFAGPIAEKKMLGMRVLWFERAADEGFIGGQDYAPDSVAMTGTHDTATVAGWWTGRDIAWDEKLDRLPEGSSREQAEDRREWDRGLLWATLTHNAIPRPEPDHPEPVATAALRHIGHSASQLAIAPLEDILAEREQPNLPGTVTEHPNWRRRLTAPLEQLLDSPANAARIEALDEARKE</sequence>
<dbReference type="EMBL" id="JALHLE010000005">
    <property type="protein sequence ID" value="MCJ2178025.1"/>
    <property type="molecule type" value="Genomic_DNA"/>
</dbReference>
<evidence type="ECO:0000256" key="2">
    <source>
        <dbReference type="ARBA" id="ARBA00005684"/>
    </source>
</evidence>
<protein>
    <recommendedName>
        <fullName evidence="4 10">4-alpha-glucanotransferase</fullName>
        <ecNumber evidence="3 10">2.4.1.25</ecNumber>
    </recommendedName>
    <alternativeName>
        <fullName evidence="8 10">Amylomaltase</fullName>
    </alternativeName>
    <alternativeName>
        <fullName evidence="9 10">Disproportionating enzyme</fullName>
    </alternativeName>
</protein>
<dbReference type="EC" id="2.4.1.25" evidence="3 10"/>
<dbReference type="Gene3D" id="3.20.20.80">
    <property type="entry name" value="Glycosidases"/>
    <property type="match status" value="1"/>
</dbReference>
<comment type="similarity">
    <text evidence="2 10">Belongs to the disproportionating enzyme family.</text>
</comment>
<keyword evidence="12" id="KW-1185">Reference proteome</keyword>
<dbReference type="NCBIfam" id="TIGR00217">
    <property type="entry name" value="malQ"/>
    <property type="match status" value="1"/>
</dbReference>
<gene>
    <name evidence="11" type="primary">malQ</name>
    <name evidence="11" type="ORF">MTR64_05580</name>
</gene>
<evidence type="ECO:0000313" key="11">
    <source>
        <dbReference type="EMBL" id="MCJ2178025.1"/>
    </source>
</evidence>
<evidence type="ECO:0000256" key="1">
    <source>
        <dbReference type="ARBA" id="ARBA00000439"/>
    </source>
</evidence>
<evidence type="ECO:0000256" key="9">
    <source>
        <dbReference type="ARBA" id="ARBA00031501"/>
    </source>
</evidence>
<dbReference type="InterPro" id="IPR017853">
    <property type="entry name" value="GH"/>
</dbReference>
<keyword evidence="6 10" id="KW-0808">Transferase</keyword>
<dbReference type="PANTHER" id="PTHR32438">
    <property type="entry name" value="4-ALPHA-GLUCANOTRANSFERASE DPE1, CHLOROPLASTIC/AMYLOPLASTIC"/>
    <property type="match status" value="1"/>
</dbReference>
<evidence type="ECO:0000256" key="3">
    <source>
        <dbReference type="ARBA" id="ARBA00012560"/>
    </source>
</evidence>
<keyword evidence="5 10" id="KW-0328">Glycosyltransferase</keyword>
<dbReference type="PANTHER" id="PTHR32438:SF5">
    <property type="entry name" value="4-ALPHA-GLUCANOTRANSFERASE DPE1, CHLOROPLASTIC_AMYLOPLASTIC"/>
    <property type="match status" value="1"/>
</dbReference>
<keyword evidence="7 10" id="KW-0119">Carbohydrate metabolism</keyword>
<evidence type="ECO:0000256" key="5">
    <source>
        <dbReference type="ARBA" id="ARBA00022676"/>
    </source>
</evidence>
<organism evidence="11 12">
    <name type="scientific">Novosphingobium album</name>
    <name type="common">ex Hu et al. 2023</name>
    <dbReference type="NCBI Taxonomy" id="2930093"/>
    <lineage>
        <taxon>Bacteria</taxon>
        <taxon>Pseudomonadati</taxon>
        <taxon>Pseudomonadota</taxon>
        <taxon>Alphaproteobacteria</taxon>
        <taxon>Sphingomonadales</taxon>
        <taxon>Sphingomonadaceae</taxon>
        <taxon>Novosphingobium</taxon>
    </lineage>
</organism>
<comment type="caution">
    <text evidence="11">The sequence shown here is derived from an EMBL/GenBank/DDBJ whole genome shotgun (WGS) entry which is preliminary data.</text>
</comment>
<evidence type="ECO:0000256" key="7">
    <source>
        <dbReference type="ARBA" id="ARBA00023277"/>
    </source>
</evidence>
<evidence type="ECO:0000256" key="10">
    <source>
        <dbReference type="RuleBase" id="RU361207"/>
    </source>
</evidence>
<comment type="catalytic activity">
    <reaction evidence="1 10">
        <text>Transfers a segment of a (1-&gt;4)-alpha-D-glucan to a new position in an acceptor, which may be glucose or a (1-&gt;4)-alpha-D-glucan.</text>
        <dbReference type="EC" id="2.4.1.25"/>
    </reaction>
</comment>
<dbReference type="GO" id="GO:0004134">
    <property type="term" value="F:4-alpha-glucanotransferase activity"/>
    <property type="evidence" value="ECO:0007669"/>
    <property type="project" value="UniProtKB-EC"/>
</dbReference>
<proteinExistence type="inferred from homology"/>
<evidence type="ECO:0000256" key="8">
    <source>
        <dbReference type="ARBA" id="ARBA00031423"/>
    </source>
</evidence>
<evidence type="ECO:0000313" key="12">
    <source>
        <dbReference type="Proteomes" id="UP001162880"/>
    </source>
</evidence>
<evidence type="ECO:0000256" key="6">
    <source>
        <dbReference type="ARBA" id="ARBA00022679"/>
    </source>
</evidence>
<dbReference type="RefSeq" id="WP_243991608.1">
    <property type="nucleotide sequence ID" value="NZ_JALHLE010000005.1"/>
</dbReference>